<evidence type="ECO:0000256" key="3">
    <source>
        <dbReference type="ARBA" id="ARBA00024947"/>
    </source>
</evidence>
<dbReference type="GO" id="GO:0006744">
    <property type="term" value="P:ubiquinone biosynthetic process"/>
    <property type="evidence" value="ECO:0007669"/>
    <property type="project" value="EnsemblFungi"/>
</dbReference>
<dbReference type="Pfam" id="PF03364">
    <property type="entry name" value="Polyketide_cyc"/>
    <property type="match status" value="1"/>
</dbReference>
<reference evidence="5 6" key="1">
    <citation type="submission" date="2016-05" db="EMBL/GenBank/DDBJ databases">
        <title>Comparative genomics of biotechnologically important yeasts.</title>
        <authorList>
            <consortium name="DOE Joint Genome Institute"/>
            <person name="Riley R."/>
            <person name="Haridas S."/>
            <person name="Wolfe K.H."/>
            <person name="Lopes M.R."/>
            <person name="Hittinger C.T."/>
            <person name="Goker M."/>
            <person name="Salamov A."/>
            <person name="Wisecaver J."/>
            <person name="Long T.M."/>
            <person name="Aerts A.L."/>
            <person name="Barry K."/>
            <person name="Choi C."/>
            <person name="Clum A."/>
            <person name="Coughlan A.Y."/>
            <person name="Deshpande S."/>
            <person name="Douglass A.P."/>
            <person name="Hanson S.J."/>
            <person name="Klenk H.-P."/>
            <person name="LaButti K."/>
            <person name="Lapidus A."/>
            <person name="Lindquist E."/>
            <person name="Lipzen A."/>
            <person name="Meier-kolthoff J.P."/>
            <person name="Ohm R.A."/>
            <person name="Otillar R.P."/>
            <person name="Pangilinan J."/>
            <person name="Peng Y."/>
            <person name="Rokas A."/>
            <person name="Rosa C.A."/>
            <person name="Scheuner C."/>
            <person name="Sibirny A.A."/>
            <person name="Slot J.C."/>
            <person name="Stielow J.B."/>
            <person name="Sun H."/>
            <person name="Kurtzman C.P."/>
            <person name="Blackwell M."/>
            <person name="Grigoriev I.V."/>
            <person name="Jeffries T.W."/>
        </authorList>
    </citation>
    <scope>NUCLEOTIDE SEQUENCE [LARGE SCALE GENOMIC DNA]</scope>
    <source>
        <strain evidence="5 6">NRRL YB-4993</strain>
    </source>
</reference>
<dbReference type="SUPFAM" id="SSF55961">
    <property type="entry name" value="Bet v1-like"/>
    <property type="match status" value="1"/>
</dbReference>
<evidence type="ECO:0000313" key="5">
    <source>
        <dbReference type="EMBL" id="OBA23936.1"/>
    </source>
</evidence>
<name>A0A1A0HIV5_9ASCO</name>
<dbReference type="CDD" id="cd07813">
    <property type="entry name" value="COQ10p_like"/>
    <property type="match status" value="1"/>
</dbReference>
<dbReference type="InterPro" id="IPR023393">
    <property type="entry name" value="START-like_dom_sf"/>
</dbReference>
<dbReference type="InterPro" id="IPR005031">
    <property type="entry name" value="COQ10_START"/>
</dbReference>
<dbReference type="AlphaFoldDB" id="A0A1A0HIV5"/>
<dbReference type="InterPro" id="IPR044996">
    <property type="entry name" value="COQ10-like"/>
</dbReference>
<evidence type="ECO:0000259" key="4">
    <source>
        <dbReference type="Pfam" id="PF03364"/>
    </source>
</evidence>
<gene>
    <name evidence="5" type="ORF">METBIDRAFT_76851</name>
</gene>
<evidence type="ECO:0000313" key="6">
    <source>
        <dbReference type="Proteomes" id="UP000092555"/>
    </source>
</evidence>
<dbReference type="PANTHER" id="PTHR12901:SF10">
    <property type="entry name" value="COENZYME Q-BINDING PROTEIN COQ10, MITOCHONDRIAL"/>
    <property type="match status" value="1"/>
</dbReference>
<comment type="caution">
    <text evidence="5">The sequence shown here is derived from an EMBL/GenBank/DDBJ whole genome shotgun (WGS) entry which is preliminary data.</text>
</comment>
<dbReference type="Gene3D" id="3.30.530.20">
    <property type="match status" value="1"/>
</dbReference>
<feature type="domain" description="Coenzyme Q-binding protein COQ10 START" evidence="4">
    <location>
        <begin position="38"/>
        <end position="168"/>
    </location>
</feature>
<sequence>MSQVIRARPLLQRRLLFGSSRGKDGFQTYRITKKISTHPDQLYLIITDVSKYEEFVPFVTSSFVNQYDPDTKLPTEAGLRVGWKQYDESFTCKLICEENKVIAESMSILLFESLYNEWNLKEVKSRFTNELSTLVELLLRYKFKNPFYNTLSSMFHNQVSNIMIKAFEERAMNLKIQSKLKDRMNNIA</sequence>
<dbReference type="Proteomes" id="UP000092555">
    <property type="component" value="Unassembled WGS sequence"/>
</dbReference>
<dbReference type="GO" id="GO:0048039">
    <property type="term" value="F:ubiquinone binding"/>
    <property type="evidence" value="ECO:0007669"/>
    <property type="project" value="EnsemblFungi"/>
</dbReference>
<dbReference type="GO" id="GO:0140104">
    <property type="term" value="F:molecular carrier activity"/>
    <property type="evidence" value="ECO:0007669"/>
    <property type="project" value="EnsemblFungi"/>
</dbReference>
<dbReference type="STRING" id="869754.A0A1A0HIV5"/>
<dbReference type="EMBL" id="LXTC01000001">
    <property type="protein sequence ID" value="OBA23936.1"/>
    <property type="molecule type" value="Genomic_DNA"/>
</dbReference>
<evidence type="ECO:0000256" key="1">
    <source>
        <dbReference type="ARBA" id="ARBA00006885"/>
    </source>
</evidence>
<dbReference type="GO" id="GO:0045333">
    <property type="term" value="P:cellular respiration"/>
    <property type="evidence" value="ECO:0007669"/>
    <property type="project" value="InterPro"/>
</dbReference>
<accession>A0A1A0HIV5</accession>
<comment type="function">
    <text evidence="3">Required for the function of coenzyme Q in the respiratory chain. May serve as a chaperone or may be involved in the transport of Q6 from its site of synthesis to the catalytic sites of the respiratory complexes.</text>
</comment>
<evidence type="ECO:0000256" key="2">
    <source>
        <dbReference type="ARBA" id="ARBA00011814"/>
    </source>
</evidence>
<comment type="subunit">
    <text evidence="2">Interacts with coenzyme Q.</text>
</comment>
<comment type="similarity">
    <text evidence="1">Belongs to the COQ10 family.</text>
</comment>
<keyword evidence="6" id="KW-1185">Reference proteome</keyword>
<dbReference type="GeneID" id="30031575"/>
<dbReference type="PANTHER" id="PTHR12901">
    <property type="entry name" value="SPERM PROTEIN HOMOLOG"/>
    <property type="match status" value="1"/>
</dbReference>
<dbReference type="OrthoDB" id="292693at2759"/>
<proteinExistence type="inferred from homology"/>
<dbReference type="GO" id="GO:0005743">
    <property type="term" value="C:mitochondrial inner membrane"/>
    <property type="evidence" value="ECO:0007669"/>
    <property type="project" value="EnsemblFungi"/>
</dbReference>
<organism evidence="5 6">
    <name type="scientific">Metschnikowia bicuspidata var. bicuspidata NRRL YB-4993</name>
    <dbReference type="NCBI Taxonomy" id="869754"/>
    <lineage>
        <taxon>Eukaryota</taxon>
        <taxon>Fungi</taxon>
        <taxon>Dikarya</taxon>
        <taxon>Ascomycota</taxon>
        <taxon>Saccharomycotina</taxon>
        <taxon>Pichiomycetes</taxon>
        <taxon>Metschnikowiaceae</taxon>
        <taxon>Metschnikowia</taxon>
    </lineage>
</organism>
<protein>
    <recommendedName>
        <fullName evidence="4">Coenzyme Q-binding protein COQ10 START domain-containing protein</fullName>
    </recommendedName>
</protein>
<dbReference type="RefSeq" id="XP_018714417.1">
    <property type="nucleotide sequence ID" value="XM_018858599.1"/>
</dbReference>